<feature type="compositionally biased region" description="Polar residues" evidence="1">
    <location>
        <begin position="10"/>
        <end position="20"/>
    </location>
</feature>
<organism evidence="2 3">
    <name type="scientific">Colletotrichum liriopes</name>
    <dbReference type="NCBI Taxonomy" id="708192"/>
    <lineage>
        <taxon>Eukaryota</taxon>
        <taxon>Fungi</taxon>
        <taxon>Dikarya</taxon>
        <taxon>Ascomycota</taxon>
        <taxon>Pezizomycotina</taxon>
        <taxon>Sordariomycetes</taxon>
        <taxon>Hypocreomycetidae</taxon>
        <taxon>Glomerellales</taxon>
        <taxon>Glomerellaceae</taxon>
        <taxon>Colletotrichum</taxon>
        <taxon>Colletotrichum spaethianum species complex</taxon>
    </lineage>
</organism>
<accession>A0AA37LZS1</accession>
<keyword evidence="3" id="KW-1185">Reference proteome</keyword>
<reference evidence="2 3" key="1">
    <citation type="submission" date="2021-07" db="EMBL/GenBank/DDBJ databases">
        <title>Genome data of Colletotrichum spaethianum.</title>
        <authorList>
            <person name="Utami Y.D."/>
            <person name="Hiruma K."/>
        </authorList>
    </citation>
    <scope>NUCLEOTIDE SEQUENCE [LARGE SCALE GENOMIC DNA]</scope>
    <source>
        <strain evidence="2 3">MAFF 242679</strain>
    </source>
</reference>
<gene>
    <name evidence="2" type="ORF">ColLi_12684</name>
</gene>
<protein>
    <submittedName>
        <fullName evidence="2">Uncharacterized protein</fullName>
    </submittedName>
</protein>
<evidence type="ECO:0000313" key="3">
    <source>
        <dbReference type="Proteomes" id="UP001055172"/>
    </source>
</evidence>
<evidence type="ECO:0000256" key="1">
    <source>
        <dbReference type="SAM" id="MobiDB-lite"/>
    </source>
</evidence>
<sequence length="206" mass="22186">MNVTRDSDSHSGGTLNHQTMQGGGANMTEVSKALEQIVGAAKHVISHPTCSIHRLGVSVFILHHPRALDLVYNALHSSGVESHKLRIEYRPDQGEMRLKLPETPIHSRFTSGFDSLVRAAATSSDKLPHLENITVPVCTQAENGSPGALAPIGNRATVAEKCQEYIYGTRGYVRAAIAIKIFYPNTALIITGLSSTTSMTVTLASR</sequence>
<name>A0AA37LZS1_9PEZI</name>
<evidence type="ECO:0000313" key="2">
    <source>
        <dbReference type="EMBL" id="GJC89846.1"/>
    </source>
</evidence>
<comment type="caution">
    <text evidence="2">The sequence shown here is derived from an EMBL/GenBank/DDBJ whole genome shotgun (WGS) entry which is preliminary data.</text>
</comment>
<feature type="region of interest" description="Disordered" evidence="1">
    <location>
        <begin position="1"/>
        <end position="24"/>
    </location>
</feature>
<dbReference type="EMBL" id="BPPX01000046">
    <property type="protein sequence ID" value="GJC89846.1"/>
    <property type="molecule type" value="Genomic_DNA"/>
</dbReference>
<proteinExistence type="predicted"/>
<dbReference type="AlphaFoldDB" id="A0AA37LZS1"/>
<dbReference type="Proteomes" id="UP001055172">
    <property type="component" value="Unassembled WGS sequence"/>
</dbReference>